<keyword evidence="2" id="KW-1185">Reference proteome</keyword>
<dbReference type="InterPro" id="IPR024747">
    <property type="entry name" value="Pyridox_Oxase-rel"/>
</dbReference>
<reference evidence="2" key="1">
    <citation type="journal article" date="2019" name="Int. J. Syst. Evol. Microbiol.">
        <title>The Global Catalogue of Microorganisms (GCM) 10K type strain sequencing project: providing services to taxonomists for standard genome sequencing and annotation.</title>
        <authorList>
            <consortium name="The Broad Institute Genomics Platform"/>
            <consortium name="The Broad Institute Genome Sequencing Center for Infectious Disease"/>
            <person name="Wu L."/>
            <person name="Ma J."/>
        </authorList>
    </citation>
    <scope>NUCLEOTIDE SEQUENCE [LARGE SCALE GENOMIC DNA]</scope>
    <source>
        <strain evidence="2">JCM 18285</strain>
    </source>
</reference>
<dbReference type="InterPro" id="IPR012349">
    <property type="entry name" value="Split_barrel_FMN-bd"/>
</dbReference>
<dbReference type="Gene3D" id="2.30.110.10">
    <property type="entry name" value="Electron Transport, Fmn-binding Protein, Chain A"/>
    <property type="match status" value="1"/>
</dbReference>
<evidence type="ECO:0008006" key="3">
    <source>
        <dbReference type="Google" id="ProtNLM"/>
    </source>
</evidence>
<organism evidence="1 2">
    <name type="scientific">Algibacter agarivorans</name>
    <dbReference type="NCBI Taxonomy" id="1109741"/>
    <lineage>
        <taxon>Bacteria</taxon>
        <taxon>Pseudomonadati</taxon>
        <taxon>Bacteroidota</taxon>
        <taxon>Flavobacteriia</taxon>
        <taxon>Flavobacteriales</taxon>
        <taxon>Flavobacteriaceae</taxon>
        <taxon>Algibacter</taxon>
    </lineage>
</organism>
<accession>A0ABP9GF82</accession>
<dbReference type="SUPFAM" id="SSF50475">
    <property type="entry name" value="FMN-binding split barrel"/>
    <property type="match status" value="1"/>
</dbReference>
<comment type="caution">
    <text evidence="1">The sequence shown here is derived from an EMBL/GenBank/DDBJ whole genome shotgun (WGS) entry which is preliminary data.</text>
</comment>
<name>A0ABP9GF82_9FLAO</name>
<sequence>MITDMNTQQCLKILNDNYIGHLAYIYKNLPFVIPVTYFYDKKNITIIGYTGEGHKTRALKLNNLVALEVVEIKAIDNWKSVLVQGAFEELKGPDAKYELHKFSIGVKKLIAEKEKKELRFIPQITGKTNPEAKPIVYRINIHEITGKERNYEQDTMSEPFFKKHKKDMESQSY</sequence>
<dbReference type="Proteomes" id="UP001501302">
    <property type="component" value="Unassembled WGS sequence"/>
</dbReference>
<evidence type="ECO:0000313" key="1">
    <source>
        <dbReference type="EMBL" id="GAA4941150.1"/>
    </source>
</evidence>
<gene>
    <name evidence="1" type="ORF">GCM10023314_12640</name>
</gene>
<dbReference type="Pfam" id="PF12900">
    <property type="entry name" value="Pyridox_ox_2"/>
    <property type="match status" value="1"/>
</dbReference>
<dbReference type="EMBL" id="BAABJJ010000013">
    <property type="protein sequence ID" value="GAA4941150.1"/>
    <property type="molecule type" value="Genomic_DNA"/>
</dbReference>
<protein>
    <recommendedName>
        <fullName evidence="3">Flavin mononucleotide-binding protein</fullName>
    </recommendedName>
</protein>
<proteinExistence type="predicted"/>
<evidence type="ECO:0000313" key="2">
    <source>
        <dbReference type="Proteomes" id="UP001501302"/>
    </source>
</evidence>
<dbReference type="RefSeq" id="WP_345190880.1">
    <property type="nucleotide sequence ID" value="NZ_BAABJJ010000013.1"/>
</dbReference>